<dbReference type="InterPro" id="IPR001932">
    <property type="entry name" value="PPM-type_phosphatase-like_dom"/>
</dbReference>
<dbReference type="PhylomeDB" id="A7RI17"/>
<feature type="compositionally biased region" description="Basic and acidic residues" evidence="1">
    <location>
        <begin position="84"/>
        <end position="93"/>
    </location>
</feature>
<dbReference type="eggNOG" id="KOG0698">
    <property type="taxonomic scope" value="Eukaryota"/>
</dbReference>
<dbReference type="SUPFAM" id="SSF81606">
    <property type="entry name" value="PP2C-like"/>
    <property type="match status" value="1"/>
</dbReference>
<feature type="domain" description="PPM-type phosphatase" evidence="2">
    <location>
        <begin position="307"/>
        <end position="727"/>
    </location>
</feature>
<dbReference type="CDD" id="cd00143">
    <property type="entry name" value="PP2Cc"/>
    <property type="match status" value="1"/>
</dbReference>
<dbReference type="GO" id="GO:0007165">
    <property type="term" value="P:signal transduction"/>
    <property type="evidence" value="ECO:0000318"/>
    <property type="project" value="GO_Central"/>
</dbReference>
<keyword evidence="4" id="KW-1185">Reference proteome</keyword>
<reference evidence="3 4" key="1">
    <citation type="journal article" date="2007" name="Science">
        <title>Sea anemone genome reveals ancestral eumetazoan gene repertoire and genomic organization.</title>
        <authorList>
            <person name="Putnam N.H."/>
            <person name="Srivastava M."/>
            <person name="Hellsten U."/>
            <person name="Dirks B."/>
            <person name="Chapman J."/>
            <person name="Salamov A."/>
            <person name="Terry A."/>
            <person name="Shapiro H."/>
            <person name="Lindquist E."/>
            <person name="Kapitonov V.V."/>
            <person name="Jurka J."/>
            <person name="Genikhovich G."/>
            <person name="Grigoriev I.V."/>
            <person name="Lucas S.M."/>
            <person name="Steele R.E."/>
            <person name="Finnerty J.R."/>
            <person name="Technau U."/>
            <person name="Martindale M.Q."/>
            <person name="Rokhsar D.S."/>
        </authorList>
    </citation>
    <scope>NUCLEOTIDE SEQUENCE [LARGE SCALE GENOMIC DNA]</scope>
    <source>
        <strain evidence="4">CH2 X CH6</strain>
    </source>
</reference>
<dbReference type="InterPro" id="IPR015655">
    <property type="entry name" value="PP2C"/>
</dbReference>
<dbReference type="InterPro" id="IPR036457">
    <property type="entry name" value="PPM-type-like_dom_sf"/>
</dbReference>
<proteinExistence type="predicted"/>
<dbReference type="OrthoDB" id="2021138at2759"/>
<dbReference type="Gene3D" id="3.60.40.10">
    <property type="entry name" value="PPM-type phosphatase domain"/>
    <property type="match status" value="1"/>
</dbReference>
<dbReference type="GO" id="GO:0004722">
    <property type="term" value="F:protein serine/threonine phosphatase activity"/>
    <property type="evidence" value="ECO:0000318"/>
    <property type="project" value="GO_Central"/>
</dbReference>
<sequence length="754" mass="84501">MLHSEKIQLEPVAIEKCDDEDEGHSLLDQSRPKSERLDDYVLVKMNQIRKTSGFAYGFLKSHGDFARSKTSARHTTASRTVNPVEDKSKMAKQDTVSDKFASVTVNLISEVASERKDVEEDERKAHGRLDLGLIDETADSLSRRESSARENQSTEKGGEDSDGESSEQHEFTSVYSENSSEGETRLALPNIVLPCSKCGESINICRLQSHRDLHNALQVLKFAHGYKPASTNALIKRRKLIIQRMQESSAQRGDKGFSDRQLQKINTAFEILKTSLGGRMDSFRLLSNSLDVHVSEGRGDRLSCTKAVGVCEEVNARWKNMEDAHHLQDDFLPQTPSCFIGIYDGYCGGTTARKCASQLHQLVSEQLASHTDLTKTDFKTAFRRSYARFQELLRTRTEDEERSRNRWSGCSALTCVVTPSTCYLSHVGDVGAILIREDGVTKILTRKHDLYNKKERDRVRKSSGVIVKTEKCALVNGALGVTRGLGNIGDGELNQSVIIAPKFRCTCLTNRDQVLVFASSGLWKVFSAEEVANLVLGFFRQIKESVRKGIIWGSRVPCVCANGHMEFEGKKFAARYANCGAYYRKFLRPEPKREIGRPATSHMFNFMSYNELDNITEETPTTRAGLSVPVWFKRVGRRLSDTCIVYRDPDAIQDEQLNTSHERFTNRRHSLPHRAGMTKLYGPLGFRPDLSPQDKIELVAKSLAERIVKSALLAGSIDNLTVCSVLLPGFSLVNVCTITPELIQKLDRPVTGDW</sequence>
<dbReference type="OMA" id="XSSENED"/>
<dbReference type="STRING" id="45351.A7RI17"/>
<organism evidence="3 4">
    <name type="scientific">Nematostella vectensis</name>
    <name type="common">Starlet sea anemone</name>
    <dbReference type="NCBI Taxonomy" id="45351"/>
    <lineage>
        <taxon>Eukaryota</taxon>
        <taxon>Metazoa</taxon>
        <taxon>Cnidaria</taxon>
        <taxon>Anthozoa</taxon>
        <taxon>Hexacorallia</taxon>
        <taxon>Actiniaria</taxon>
        <taxon>Edwardsiidae</taxon>
        <taxon>Nematostella</taxon>
    </lineage>
</organism>
<name>A7RI17_NEMVE</name>
<gene>
    <name evidence="3" type="ORF">NEMVEDRAFT_v1g238430</name>
</gene>
<dbReference type="EMBL" id="DS469511">
    <property type="protein sequence ID" value="EDO49071.1"/>
    <property type="molecule type" value="Genomic_DNA"/>
</dbReference>
<dbReference type="KEGG" id="nve:5521328"/>
<evidence type="ECO:0000313" key="4">
    <source>
        <dbReference type="Proteomes" id="UP000001593"/>
    </source>
</evidence>
<protein>
    <recommendedName>
        <fullName evidence="2">PPM-type phosphatase domain-containing protein</fullName>
    </recommendedName>
</protein>
<feature type="region of interest" description="Disordered" evidence="1">
    <location>
        <begin position="69"/>
        <end position="93"/>
    </location>
</feature>
<feature type="region of interest" description="Disordered" evidence="1">
    <location>
        <begin position="1"/>
        <end position="31"/>
    </location>
</feature>
<dbReference type="PROSITE" id="PS51746">
    <property type="entry name" value="PPM_2"/>
    <property type="match status" value="1"/>
</dbReference>
<evidence type="ECO:0000259" key="2">
    <source>
        <dbReference type="PROSITE" id="PS51746"/>
    </source>
</evidence>
<accession>A7RI17</accession>
<evidence type="ECO:0000256" key="1">
    <source>
        <dbReference type="SAM" id="MobiDB-lite"/>
    </source>
</evidence>
<dbReference type="SMART" id="SM00332">
    <property type="entry name" value="PP2Cc"/>
    <property type="match status" value="1"/>
</dbReference>
<dbReference type="InParanoid" id="A7RI17"/>
<feature type="region of interest" description="Disordered" evidence="1">
    <location>
        <begin position="139"/>
        <end position="180"/>
    </location>
</feature>
<dbReference type="Pfam" id="PF00481">
    <property type="entry name" value="PP2C"/>
    <property type="match status" value="1"/>
</dbReference>
<dbReference type="PANTHER" id="PTHR13832:SF699">
    <property type="entry name" value="INTEGRIN-LINKED KINASE-ASSOCIATED SERINE_THREONINE PHOSPHATASE 2C"/>
    <property type="match status" value="1"/>
</dbReference>
<evidence type="ECO:0000313" key="3">
    <source>
        <dbReference type="EMBL" id="EDO49071.1"/>
    </source>
</evidence>
<dbReference type="HOGENOM" id="CLU_023323_0_0_1"/>
<feature type="compositionally biased region" description="Polar residues" evidence="1">
    <location>
        <begin position="171"/>
        <end position="180"/>
    </location>
</feature>
<dbReference type="AlphaFoldDB" id="A7RI17"/>
<dbReference type="Proteomes" id="UP000001593">
    <property type="component" value="Unassembled WGS sequence"/>
</dbReference>
<feature type="compositionally biased region" description="Basic and acidic residues" evidence="1">
    <location>
        <begin position="141"/>
        <end position="159"/>
    </location>
</feature>
<dbReference type="PANTHER" id="PTHR13832">
    <property type="entry name" value="PROTEIN PHOSPHATASE 2C"/>
    <property type="match status" value="1"/>
</dbReference>
<feature type="compositionally biased region" description="Basic and acidic residues" evidence="1">
    <location>
        <begin position="1"/>
        <end position="16"/>
    </location>
</feature>